<dbReference type="AlphaFoldDB" id="A0A6L2LSC2"/>
<protein>
    <submittedName>
        <fullName evidence="4">Retrovirus-related Pol polyprotein from transposon TNT 1-94</fullName>
    </submittedName>
</protein>
<dbReference type="Pfam" id="PF07727">
    <property type="entry name" value="RVT_2"/>
    <property type="match status" value="1"/>
</dbReference>
<organism evidence="4">
    <name type="scientific">Tanacetum cinerariifolium</name>
    <name type="common">Dalmatian daisy</name>
    <name type="synonym">Chrysanthemum cinerariifolium</name>
    <dbReference type="NCBI Taxonomy" id="118510"/>
    <lineage>
        <taxon>Eukaryota</taxon>
        <taxon>Viridiplantae</taxon>
        <taxon>Streptophyta</taxon>
        <taxon>Embryophyta</taxon>
        <taxon>Tracheophyta</taxon>
        <taxon>Spermatophyta</taxon>
        <taxon>Magnoliopsida</taxon>
        <taxon>eudicotyledons</taxon>
        <taxon>Gunneridae</taxon>
        <taxon>Pentapetalae</taxon>
        <taxon>asterids</taxon>
        <taxon>campanulids</taxon>
        <taxon>Asterales</taxon>
        <taxon>Asteraceae</taxon>
        <taxon>Asteroideae</taxon>
        <taxon>Anthemideae</taxon>
        <taxon>Anthemidinae</taxon>
        <taxon>Tanacetum</taxon>
    </lineage>
</organism>
<dbReference type="Pfam" id="PF25597">
    <property type="entry name" value="SH3_retrovirus"/>
    <property type="match status" value="1"/>
</dbReference>
<dbReference type="InterPro" id="IPR043502">
    <property type="entry name" value="DNA/RNA_pol_sf"/>
</dbReference>
<evidence type="ECO:0000259" key="2">
    <source>
        <dbReference type="Pfam" id="PF07727"/>
    </source>
</evidence>
<gene>
    <name evidence="4" type="ORF">Tci_035815</name>
</gene>
<sequence>MLIHESDTTFVTDSRSKKWGTDQLDVNMLGIHGDKDTRPNVSSSSLSIPSDNTFPVNLAQESRPIRMQKQTSCTLELVQANGGVSHLANTDFKEYTLRDYYYWLKTCCCWNKLKLLDNAADTNLRLLEESAAADDKIKNYDWSFQAEEEPTNYALMTFTSSSSSSYDNEMFNSESSVSMPTSPIYDRYKSREWYHAVPPPYTGIFMPPKPDFVFYDAPTVDETISTAFNVEPSMLFPLTAARPVNIVVLPTKVHHQRPTKHGVTKAHSPLRRPINLRPSPTHSNFHQKVTTVQTNQVNAVKGVKGNWGNPQHALKDKRVIDNGEKITGKGKIRTGKLNFDDVYFVKELKFNLFSVSQMCDKKNSVLFIDIECIVLSSDFKLPDDNHAEAVNTACYVQNRVLVTNPHHKTPYEILLGRTHNIRFMRPFGCPVTILNTLDPLGKFDGKADEGFLVRYSVSSKAFRVFNSRTRIIQETLHINFLENKPIVTGSGPTWLFDIDTLTKSMNYQPVIADNQPNPSAVKKPEFEVYVSPRNSAKTKKHDDKTKREAKVHVVGQISTNSTNTFSAASPSNSVISPTLRKYSYVDPSQYPDDPDMPALEDITYSDDEEVVVDLPKGKTAIGLKWVFRNKKDEIGIFIRNKARLVAREHTQEEGIDYKKVFALVARIEAIRLFLAYASFMGFMVYQMDVKSSFLYGTIKEEVYVYQPLGFEDPDYPDKVYKVVKALYGLHQAPRAWYETLANYLLENGFQMGKIDQNLFIKKQKSDILLVQVYVDDIIFGSTNKDLCKAFEKLMKDKFQTSLMGEITLFLGLHVKQKQYGIFISHDKYVAEILRKFGLTYGKSASTIDTEKPLLKDPNGEDVDVHTYSDYAGASLDRKSTTGGCQFLGCSLISWQCKKQTVIATSSTEAEYVSAASYCAQVL</sequence>
<reference evidence="4" key="1">
    <citation type="journal article" date="2019" name="Sci. Rep.">
        <title>Draft genome of Tanacetum cinerariifolium, the natural source of mosquito coil.</title>
        <authorList>
            <person name="Yamashiro T."/>
            <person name="Shiraishi A."/>
            <person name="Satake H."/>
            <person name="Nakayama K."/>
        </authorList>
    </citation>
    <scope>NUCLEOTIDE SEQUENCE</scope>
</reference>
<evidence type="ECO:0000259" key="3">
    <source>
        <dbReference type="Pfam" id="PF25597"/>
    </source>
</evidence>
<name>A0A6L2LSC2_TANCI</name>
<dbReference type="InterPro" id="IPR013103">
    <property type="entry name" value="RVT_2"/>
</dbReference>
<dbReference type="SUPFAM" id="SSF56672">
    <property type="entry name" value="DNA/RNA polymerases"/>
    <property type="match status" value="1"/>
</dbReference>
<evidence type="ECO:0000256" key="1">
    <source>
        <dbReference type="SAM" id="MobiDB-lite"/>
    </source>
</evidence>
<feature type="region of interest" description="Disordered" evidence="1">
    <location>
        <begin position="255"/>
        <end position="284"/>
    </location>
</feature>
<feature type="compositionally biased region" description="Basic residues" evidence="1">
    <location>
        <begin position="255"/>
        <end position="270"/>
    </location>
</feature>
<dbReference type="PANTHER" id="PTHR11439">
    <property type="entry name" value="GAG-POL-RELATED RETROTRANSPOSON"/>
    <property type="match status" value="1"/>
</dbReference>
<accession>A0A6L2LSC2</accession>
<dbReference type="PANTHER" id="PTHR11439:SF495">
    <property type="entry name" value="REVERSE TRANSCRIPTASE, RNA-DEPENDENT DNA POLYMERASE-RELATED"/>
    <property type="match status" value="1"/>
</dbReference>
<dbReference type="CDD" id="cd09272">
    <property type="entry name" value="RNase_HI_RT_Ty1"/>
    <property type="match status" value="1"/>
</dbReference>
<comment type="caution">
    <text evidence="4">The sequence shown here is derived from an EMBL/GenBank/DDBJ whole genome shotgun (WGS) entry which is preliminary data.</text>
</comment>
<proteinExistence type="predicted"/>
<feature type="domain" description="Retroviral polymerase SH3-like" evidence="3">
    <location>
        <begin position="431"/>
        <end position="484"/>
    </location>
</feature>
<feature type="domain" description="Reverse transcriptase Ty1/copia-type" evidence="2">
    <location>
        <begin position="611"/>
        <end position="843"/>
    </location>
</feature>
<dbReference type="EMBL" id="BKCJ010004917">
    <property type="protein sequence ID" value="GEU63837.1"/>
    <property type="molecule type" value="Genomic_DNA"/>
</dbReference>
<evidence type="ECO:0000313" key="4">
    <source>
        <dbReference type="EMBL" id="GEU63837.1"/>
    </source>
</evidence>
<dbReference type="InterPro" id="IPR057670">
    <property type="entry name" value="SH3_retrovirus"/>
</dbReference>